<dbReference type="EMBL" id="CP001636">
    <property type="protein sequence ID" value="ACS22316.1"/>
    <property type="molecule type" value="Genomic_DNA"/>
</dbReference>
<gene>
    <name evidence="1" type="ordered locus">Vapar_5727</name>
</gene>
<evidence type="ECO:0000313" key="1">
    <source>
        <dbReference type="EMBL" id="ACS22316.1"/>
    </source>
</evidence>
<dbReference type="STRING" id="543728.Vapar_5727"/>
<dbReference type="AlphaFoldDB" id="C5CZR6"/>
<sequence length="38" mass="4501">MRICRIRLEDDEHCDEGLWVPATPAARRPKKLQTFGYK</sequence>
<accession>C5CZR6</accession>
<proteinExistence type="predicted"/>
<name>C5CZR6_VARPS</name>
<dbReference type="KEGG" id="vap:Vapar_5727"/>
<dbReference type="HOGENOM" id="CLU_3334310_0_0_4"/>
<organism evidence="1">
    <name type="scientific">Variovorax paradoxus (strain S110)</name>
    <dbReference type="NCBI Taxonomy" id="543728"/>
    <lineage>
        <taxon>Bacteria</taxon>
        <taxon>Pseudomonadati</taxon>
        <taxon>Pseudomonadota</taxon>
        <taxon>Betaproteobacteria</taxon>
        <taxon>Burkholderiales</taxon>
        <taxon>Comamonadaceae</taxon>
        <taxon>Variovorax</taxon>
    </lineage>
</organism>
<protein>
    <submittedName>
        <fullName evidence="1">Uncharacterized protein</fullName>
    </submittedName>
</protein>
<reference evidence="1" key="1">
    <citation type="submission" date="2009-06" db="EMBL/GenBank/DDBJ databases">
        <title>Complete sequence of chromosome 2 of Variovorax paradoxus S110.</title>
        <authorList>
            <consortium name="US DOE Joint Genome Institute"/>
            <person name="Lucas S."/>
            <person name="Copeland A."/>
            <person name="Lapidus A."/>
            <person name="Glavina del Rio T."/>
            <person name="Tice H."/>
            <person name="Bruce D."/>
            <person name="Goodwin L."/>
            <person name="Pitluck S."/>
            <person name="Chertkov O."/>
            <person name="Brettin T."/>
            <person name="Detter J.C."/>
            <person name="Han C."/>
            <person name="Larimer F."/>
            <person name="Land M."/>
            <person name="Hauser L."/>
            <person name="Kyrpides N."/>
            <person name="Ovchinnikova G."/>
            <person name="Orwin P."/>
            <person name="Leadbetter J.R."/>
            <person name="Spain J.C."/>
            <person name="Han J.I."/>
        </authorList>
    </citation>
    <scope>NUCLEOTIDE SEQUENCE</scope>
    <source>
        <strain evidence="1">S110</strain>
    </source>
</reference>